<dbReference type="AlphaFoldDB" id="X0WIA3"/>
<evidence type="ECO:0000313" key="1">
    <source>
        <dbReference type="EMBL" id="GAG30405.1"/>
    </source>
</evidence>
<feature type="non-terminal residue" evidence="1">
    <location>
        <position position="241"/>
    </location>
</feature>
<dbReference type="EMBL" id="BARS01049199">
    <property type="protein sequence ID" value="GAG30405.1"/>
    <property type="molecule type" value="Genomic_DNA"/>
</dbReference>
<sequence>PEKFPATIALKALIIQLLLLPGSFVPDIQRYVSGMESLFKRLGVIFVEDTYRPSEEVCTCLTAALLSQRVKTWKPSQKIVDDTLDFAGESLNTNKYWGYTTMDIYRGKTHPKPFIIETNQKAAERASALLDELRSFGGDLAMMRSVPEASVIDGRVTRPKFMSIMRCVDQHWSTGVVYFFPPKIVKEYGNNSSTPYNGVFRQLWNEVSSINPRKMEVPSTKFTKLARVAQQLYLLARQRVL</sequence>
<organism evidence="1">
    <name type="scientific">marine sediment metagenome</name>
    <dbReference type="NCBI Taxonomy" id="412755"/>
    <lineage>
        <taxon>unclassified sequences</taxon>
        <taxon>metagenomes</taxon>
        <taxon>ecological metagenomes</taxon>
    </lineage>
</organism>
<accession>X0WIA3</accession>
<reference evidence="1" key="1">
    <citation type="journal article" date="2014" name="Front. Microbiol.">
        <title>High frequency of phylogenetically diverse reductive dehalogenase-homologous genes in deep subseafloor sedimentary metagenomes.</title>
        <authorList>
            <person name="Kawai M."/>
            <person name="Futagami T."/>
            <person name="Toyoda A."/>
            <person name="Takaki Y."/>
            <person name="Nishi S."/>
            <person name="Hori S."/>
            <person name="Arai W."/>
            <person name="Tsubouchi T."/>
            <person name="Morono Y."/>
            <person name="Uchiyama I."/>
            <person name="Ito T."/>
            <person name="Fujiyama A."/>
            <person name="Inagaki F."/>
            <person name="Takami H."/>
        </authorList>
    </citation>
    <scope>NUCLEOTIDE SEQUENCE</scope>
    <source>
        <strain evidence="1">Expedition CK06-06</strain>
    </source>
</reference>
<comment type="caution">
    <text evidence="1">The sequence shown here is derived from an EMBL/GenBank/DDBJ whole genome shotgun (WGS) entry which is preliminary data.</text>
</comment>
<gene>
    <name evidence="1" type="ORF">S01H1_73621</name>
</gene>
<feature type="non-terminal residue" evidence="1">
    <location>
        <position position="1"/>
    </location>
</feature>
<name>X0WIA3_9ZZZZ</name>
<proteinExistence type="predicted"/>
<protein>
    <submittedName>
        <fullName evidence="1">Uncharacterized protein</fullName>
    </submittedName>
</protein>